<feature type="region of interest" description="Disordered" evidence="2">
    <location>
        <begin position="1"/>
        <end position="196"/>
    </location>
</feature>
<evidence type="ECO:0000313" key="3">
    <source>
        <dbReference type="EMBL" id="TQL64226.1"/>
    </source>
</evidence>
<accession>A0A542ZVE0</accession>
<feature type="compositionally biased region" description="Polar residues" evidence="2">
    <location>
        <begin position="1"/>
        <end position="10"/>
    </location>
</feature>
<organism evidence="3 4">
    <name type="scientific">Rarobacter faecitabidus</name>
    <dbReference type="NCBI Taxonomy" id="13243"/>
    <lineage>
        <taxon>Bacteria</taxon>
        <taxon>Bacillati</taxon>
        <taxon>Actinomycetota</taxon>
        <taxon>Actinomycetes</taxon>
        <taxon>Micrococcales</taxon>
        <taxon>Rarobacteraceae</taxon>
        <taxon>Rarobacter</taxon>
    </lineage>
</organism>
<sequence length="613" mass="64710">MSESPDTEVQNVPAAEATDEAPAQETVDQGTQAAEVDSAPAAGEATADGSQTAASDAAAQAEVADAGTGDASEPAEAAEPAAVAEAAEPAAPAEETGSAATSAPTDDASAEEAAPAETAAPATPIAGESNVASVAAEAQTPDTDSKPATSTPAPTPKPRPVPKPTALRATRPGPAPSAVAPAASAPTAPPADDAELIAEAKKFGTVAEDGTVSVRDGETVRVVGQVPGATAADEALDLYVRRYLDLRTKVTLFETRLSAGSVTPNDATATLKSLTEELQEPHAVGDLPSLRSKLVELEKTAAQQAEVAEAERKAAREQAVVERTAIVDAAEALAAADPSRVQWKTASEKMHGLLDRWKHAQKTGPRIDRPTEDALWKRFSHARTAFDRERRHFFASLEEQHTKAKAAKEKLIAEAEKLSTSIAWGDTAAAYRDLMAQWKQAGHAGRRDDDALWSRFRAAQDKFFTARNAASSQLDAEFAENLKVKEALLVEAEALLPITDIQFAKTRLRDVQDRWEAAGKVPRESMHSVEARLRAVETAVRDFEDDQWKRSNPEVKARATGMSAQLTEAIERLEADLAAATSAGDAKAIREIEDGLAARRSWLSQIEKAAGDS</sequence>
<feature type="coiled-coil region" evidence="1">
    <location>
        <begin position="526"/>
        <end position="583"/>
    </location>
</feature>
<dbReference type="RefSeq" id="WP_142119022.1">
    <property type="nucleotide sequence ID" value="NZ_BAAASV010000003.1"/>
</dbReference>
<dbReference type="AlphaFoldDB" id="A0A542ZVE0"/>
<evidence type="ECO:0000256" key="1">
    <source>
        <dbReference type="SAM" id="Coils"/>
    </source>
</evidence>
<comment type="caution">
    <text evidence="3">The sequence shown here is derived from an EMBL/GenBank/DDBJ whole genome shotgun (WGS) entry which is preliminary data.</text>
</comment>
<dbReference type="OrthoDB" id="5422202at2"/>
<feature type="compositionally biased region" description="Pro residues" evidence="2">
    <location>
        <begin position="153"/>
        <end position="163"/>
    </location>
</feature>
<dbReference type="Pfam" id="PF03993">
    <property type="entry name" value="DUF349"/>
    <property type="match status" value="3"/>
</dbReference>
<protein>
    <submittedName>
        <fullName evidence="3">Uncharacterized protein DUF349</fullName>
    </submittedName>
</protein>
<proteinExistence type="predicted"/>
<dbReference type="EMBL" id="VFOS01000001">
    <property type="protein sequence ID" value="TQL64226.1"/>
    <property type="molecule type" value="Genomic_DNA"/>
</dbReference>
<evidence type="ECO:0000256" key="2">
    <source>
        <dbReference type="SAM" id="MobiDB-lite"/>
    </source>
</evidence>
<name>A0A542ZVE0_RARFA</name>
<gene>
    <name evidence="3" type="ORF">FB461_0720</name>
</gene>
<keyword evidence="4" id="KW-1185">Reference proteome</keyword>
<reference evidence="3 4" key="1">
    <citation type="submission" date="2019-06" db="EMBL/GenBank/DDBJ databases">
        <title>Sequencing the genomes of 1000 actinobacteria strains.</title>
        <authorList>
            <person name="Klenk H.-P."/>
        </authorList>
    </citation>
    <scope>NUCLEOTIDE SEQUENCE [LARGE SCALE GENOMIC DNA]</scope>
    <source>
        <strain evidence="3 4">DSM 4813</strain>
    </source>
</reference>
<evidence type="ECO:0000313" key="4">
    <source>
        <dbReference type="Proteomes" id="UP000315389"/>
    </source>
</evidence>
<feature type="compositionally biased region" description="Low complexity" evidence="2">
    <location>
        <begin position="45"/>
        <end position="124"/>
    </location>
</feature>
<feature type="compositionally biased region" description="Low complexity" evidence="2">
    <location>
        <begin position="176"/>
        <end position="186"/>
    </location>
</feature>
<dbReference type="InterPro" id="IPR007139">
    <property type="entry name" value="DUF349"/>
</dbReference>
<keyword evidence="1" id="KW-0175">Coiled coil</keyword>
<dbReference type="Proteomes" id="UP000315389">
    <property type="component" value="Unassembled WGS sequence"/>
</dbReference>